<reference evidence="1" key="1">
    <citation type="journal article" date="2020" name="Stud. Mycol.">
        <title>101 Dothideomycetes genomes: a test case for predicting lifestyles and emergence of pathogens.</title>
        <authorList>
            <person name="Haridas S."/>
            <person name="Albert R."/>
            <person name="Binder M."/>
            <person name="Bloem J."/>
            <person name="Labutti K."/>
            <person name="Salamov A."/>
            <person name="Andreopoulos B."/>
            <person name="Baker S."/>
            <person name="Barry K."/>
            <person name="Bills G."/>
            <person name="Bluhm B."/>
            <person name="Cannon C."/>
            <person name="Castanera R."/>
            <person name="Culley D."/>
            <person name="Daum C."/>
            <person name="Ezra D."/>
            <person name="Gonzalez J."/>
            <person name="Henrissat B."/>
            <person name="Kuo A."/>
            <person name="Liang C."/>
            <person name="Lipzen A."/>
            <person name="Lutzoni F."/>
            <person name="Magnuson J."/>
            <person name="Mondo S."/>
            <person name="Nolan M."/>
            <person name="Ohm R."/>
            <person name="Pangilinan J."/>
            <person name="Park H.-J."/>
            <person name="Ramirez L."/>
            <person name="Alfaro M."/>
            <person name="Sun H."/>
            <person name="Tritt A."/>
            <person name="Yoshinaga Y."/>
            <person name="Zwiers L.-H."/>
            <person name="Turgeon B."/>
            <person name="Goodwin S."/>
            <person name="Spatafora J."/>
            <person name="Crous P."/>
            <person name="Grigoriev I."/>
        </authorList>
    </citation>
    <scope>NUCLEOTIDE SEQUENCE</scope>
    <source>
        <strain evidence="1">ATCC 200398</strain>
    </source>
</reference>
<dbReference type="Proteomes" id="UP000799755">
    <property type="component" value="Unassembled WGS sequence"/>
</dbReference>
<proteinExistence type="predicted"/>
<evidence type="ECO:0000313" key="2">
    <source>
        <dbReference type="Proteomes" id="UP000799755"/>
    </source>
</evidence>
<comment type="caution">
    <text evidence="1">The sequence shown here is derived from an EMBL/GenBank/DDBJ whole genome shotgun (WGS) entry which is preliminary data.</text>
</comment>
<gene>
    <name evidence="1" type="ORF">BDR25DRAFT_276005</name>
</gene>
<protein>
    <submittedName>
        <fullName evidence="1">Uncharacterized protein</fullName>
    </submittedName>
</protein>
<name>A0ACB6RHE4_9PLEO</name>
<evidence type="ECO:0000313" key="1">
    <source>
        <dbReference type="EMBL" id="KAF2478193.1"/>
    </source>
</evidence>
<sequence>MATIRPDTISVNTSTPILSNKTLPTPVPILKPAEKRTVTAPRIDVEPLYATLKGTMGDAEWGVYKAAISQFLLGNLNQEELSRRLSTILSTPALENMHNQFVLGIYNNIFRDAPEPGVASWVSANDKPTTTAKPNTGDEAEKRLKYEVMQLSRRERKRLKTVQEAPFDPFTNLMTEYHDARRIKQPDTGPASAGGYQKTNWELEIRKHYTQPLFTETHEFPDSDSIAARMLPICYEYGLPSGHTPDCPTYMNIATETYIKEALSNLFARVSGNGPGYIKTADFKRKVEREEDRVARGEIGRSAGGLLPVEVEEQRKRRPLCMEDLRLAVQLGDSYLGQVPLIMGGITNARFLDTPGIEGLNLEEKGIAKVAAVVNGVGTAAATNGILNPRNGAQLNGTSSLTNGFHVDLGDPMVLDDDWSWQGGSVQDIDGLDGVLDGCLAVAV</sequence>
<accession>A0ACB6RHE4</accession>
<keyword evidence="2" id="KW-1185">Reference proteome</keyword>
<organism evidence="1 2">
    <name type="scientific">Lindgomyces ingoldianus</name>
    <dbReference type="NCBI Taxonomy" id="673940"/>
    <lineage>
        <taxon>Eukaryota</taxon>
        <taxon>Fungi</taxon>
        <taxon>Dikarya</taxon>
        <taxon>Ascomycota</taxon>
        <taxon>Pezizomycotina</taxon>
        <taxon>Dothideomycetes</taxon>
        <taxon>Pleosporomycetidae</taxon>
        <taxon>Pleosporales</taxon>
        <taxon>Lindgomycetaceae</taxon>
        <taxon>Lindgomyces</taxon>
    </lineage>
</organism>
<dbReference type="EMBL" id="MU003492">
    <property type="protein sequence ID" value="KAF2478193.1"/>
    <property type="molecule type" value="Genomic_DNA"/>
</dbReference>